<keyword evidence="3" id="KW-1185">Reference proteome</keyword>
<name>A0ABU9UQ64_9GAMM</name>
<dbReference type="EMBL" id="JBCHKU010000007">
    <property type="protein sequence ID" value="MEM6248395.1"/>
    <property type="molecule type" value="Genomic_DNA"/>
</dbReference>
<dbReference type="InterPro" id="IPR041685">
    <property type="entry name" value="AAA_GajA/Old/RecF-like"/>
</dbReference>
<dbReference type="PANTHER" id="PTHR43581">
    <property type="entry name" value="ATP/GTP PHOSPHATASE"/>
    <property type="match status" value="1"/>
</dbReference>
<proteinExistence type="predicted"/>
<reference evidence="2 3" key="1">
    <citation type="submission" date="2024-04" db="EMBL/GenBank/DDBJ databases">
        <title>Novel Shewanella species isolated from Baltic Sea sediments.</title>
        <authorList>
            <person name="Martin-Rodriguez A.J."/>
            <person name="Fernandez-Juarez V."/>
            <person name="Valeriano V.D."/>
            <person name="Mihindukulasooriya I."/>
            <person name="Ceresnova L."/>
            <person name="Joffre E."/>
            <person name="Jensie-Markopoulos S."/>
            <person name="Moore E.R.B."/>
            <person name="Sjoling A."/>
        </authorList>
    </citation>
    <scope>NUCLEOTIDE SEQUENCE [LARGE SCALE GENOMIC DNA]</scope>
    <source>
        <strain evidence="2 3">VAX-SP0-0CM-1</strain>
    </source>
</reference>
<dbReference type="Gene3D" id="3.40.50.300">
    <property type="entry name" value="P-loop containing nucleotide triphosphate hydrolases"/>
    <property type="match status" value="1"/>
</dbReference>
<accession>A0ABU9UQ64</accession>
<dbReference type="InterPro" id="IPR051396">
    <property type="entry name" value="Bact_Antivir_Def_Nuclease"/>
</dbReference>
<dbReference type="PANTHER" id="PTHR43581:SF2">
    <property type="entry name" value="EXCINUCLEASE ATPASE SUBUNIT"/>
    <property type="match status" value="1"/>
</dbReference>
<dbReference type="Proteomes" id="UP001489333">
    <property type="component" value="Unassembled WGS sequence"/>
</dbReference>
<dbReference type="InterPro" id="IPR027417">
    <property type="entry name" value="P-loop_NTPase"/>
</dbReference>
<evidence type="ECO:0000313" key="2">
    <source>
        <dbReference type="EMBL" id="MEM6248395.1"/>
    </source>
</evidence>
<gene>
    <name evidence="2" type="ORF">AAGS29_07185</name>
</gene>
<evidence type="ECO:0000313" key="3">
    <source>
        <dbReference type="Proteomes" id="UP001489333"/>
    </source>
</evidence>
<organism evidence="2 3">
    <name type="scientific">Shewanella vaxholmensis</name>
    <dbReference type="NCBI Taxonomy" id="3063535"/>
    <lineage>
        <taxon>Bacteria</taxon>
        <taxon>Pseudomonadati</taxon>
        <taxon>Pseudomonadota</taxon>
        <taxon>Gammaproteobacteria</taxon>
        <taxon>Alteromonadales</taxon>
        <taxon>Shewanellaceae</taxon>
        <taxon>Shewanella</taxon>
    </lineage>
</organism>
<feature type="domain" description="Endonuclease GajA/Old nuclease/RecF-like AAA" evidence="1">
    <location>
        <begin position="2"/>
        <end position="467"/>
    </location>
</feature>
<protein>
    <submittedName>
        <fullName evidence="2">AAA family ATPase</fullName>
    </submittedName>
</protein>
<dbReference type="RefSeq" id="WP_342901957.1">
    <property type="nucleotide sequence ID" value="NZ_JBCHKU010000007.1"/>
</dbReference>
<sequence length="547" mass="62021">MESIKVEGLRSLKNSGFVDIKPLTLLLGENSSGKSTFLRTFPLLRQSTESHTRGPILWYGSYVDFGSFDDALSNYSDDKSISFSFKIKSQSILSVTPKRVTSKAGILSGDIEATLKVVNDGRNGQTRVRSVQIKHNENEIEIIYGKGDKLISVISNGINLTDYFGSVIVAQEKSRFSLFTHIKFPSGSSTYAGFNDYDNPNVKELINNCVAEYAHGKSNLADLTQRMLRQQTMSLSDFVEKFSGISPTHTWKKKTSSLHQESSNIRQIHAAIFSSRVAWYCLILNVYITGEFKNLNYIAPLRATAERYYRNQDLSVNEVDFQGKNLAMFIFNLSDTKKKEYKQWLSVNFGFSIDVISDGGHLSLRITYENSEQSFNITDMGFGFSQILPIITQLWFTSIKDTNTTHDINKVFHNTKYLVIEQPELHLHPRLQAKMVDVFIKMINLLKSDINGINLKIIIETHSETIINQIGHRIRQVPISIDEILDGYNESNKTSKILSTIDKEDVSIVIFDKANASKPTSVTFSSYDSEGNLRDWPWGFFDPEFDI</sequence>
<dbReference type="Pfam" id="PF13175">
    <property type="entry name" value="AAA_15"/>
    <property type="match status" value="1"/>
</dbReference>
<comment type="caution">
    <text evidence="2">The sequence shown here is derived from an EMBL/GenBank/DDBJ whole genome shotgun (WGS) entry which is preliminary data.</text>
</comment>
<evidence type="ECO:0000259" key="1">
    <source>
        <dbReference type="Pfam" id="PF13175"/>
    </source>
</evidence>
<dbReference type="SUPFAM" id="SSF52540">
    <property type="entry name" value="P-loop containing nucleoside triphosphate hydrolases"/>
    <property type="match status" value="1"/>
</dbReference>